<dbReference type="HOGENOM" id="CLU_614690_0_0_1"/>
<organism evidence="3 4">
    <name type="scientific">Thalassiosira pseudonana</name>
    <name type="common">Marine diatom</name>
    <name type="synonym">Cyclotella nana</name>
    <dbReference type="NCBI Taxonomy" id="35128"/>
    <lineage>
        <taxon>Eukaryota</taxon>
        <taxon>Sar</taxon>
        <taxon>Stramenopiles</taxon>
        <taxon>Ochrophyta</taxon>
        <taxon>Bacillariophyta</taxon>
        <taxon>Coscinodiscophyceae</taxon>
        <taxon>Thalassiosirophycidae</taxon>
        <taxon>Thalassiosirales</taxon>
        <taxon>Thalassiosiraceae</taxon>
        <taxon>Thalassiosira</taxon>
    </lineage>
</organism>
<dbReference type="Proteomes" id="UP000001449">
    <property type="component" value="Chromosome 24"/>
</dbReference>
<evidence type="ECO:0000313" key="3">
    <source>
        <dbReference type="EMBL" id="EED87394.1"/>
    </source>
</evidence>
<dbReference type="GeneID" id="7452009"/>
<evidence type="ECO:0000313" key="4">
    <source>
        <dbReference type="Proteomes" id="UP000001449"/>
    </source>
</evidence>
<proteinExistence type="predicted"/>
<reference evidence="3 4" key="2">
    <citation type="journal article" date="2008" name="Nature">
        <title>The Phaeodactylum genome reveals the evolutionary history of diatom genomes.</title>
        <authorList>
            <person name="Bowler C."/>
            <person name="Allen A.E."/>
            <person name="Badger J.H."/>
            <person name="Grimwood J."/>
            <person name="Jabbari K."/>
            <person name="Kuo A."/>
            <person name="Maheswari U."/>
            <person name="Martens C."/>
            <person name="Maumus F."/>
            <person name="Otillar R.P."/>
            <person name="Rayko E."/>
            <person name="Salamov A."/>
            <person name="Vandepoele K."/>
            <person name="Beszteri B."/>
            <person name="Gruber A."/>
            <person name="Heijde M."/>
            <person name="Katinka M."/>
            <person name="Mock T."/>
            <person name="Valentin K."/>
            <person name="Verret F."/>
            <person name="Berges J.A."/>
            <person name="Brownlee C."/>
            <person name="Cadoret J.P."/>
            <person name="Chiovitti A."/>
            <person name="Choi C.J."/>
            <person name="Coesel S."/>
            <person name="De Martino A."/>
            <person name="Detter J.C."/>
            <person name="Durkin C."/>
            <person name="Falciatore A."/>
            <person name="Fournet J."/>
            <person name="Haruta M."/>
            <person name="Huysman M.J."/>
            <person name="Jenkins B.D."/>
            <person name="Jiroutova K."/>
            <person name="Jorgensen R.E."/>
            <person name="Joubert Y."/>
            <person name="Kaplan A."/>
            <person name="Kroger N."/>
            <person name="Kroth P.G."/>
            <person name="La Roche J."/>
            <person name="Lindquist E."/>
            <person name="Lommer M."/>
            <person name="Martin-Jezequel V."/>
            <person name="Lopez P.J."/>
            <person name="Lucas S."/>
            <person name="Mangogna M."/>
            <person name="McGinnis K."/>
            <person name="Medlin L.K."/>
            <person name="Montsant A."/>
            <person name="Oudot-Le Secq M.P."/>
            <person name="Napoli C."/>
            <person name="Obornik M."/>
            <person name="Parker M.S."/>
            <person name="Petit J.L."/>
            <person name="Porcel B.M."/>
            <person name="Poulsen N."/>
            <person name="Robison M."/>
            <person name="Rychlewski L."/>
            <person name="Rynearson T.A."/>
            <person name="Schmutz J."/>
            <person name="Shapiro H."/>
            <person name="Siaut M."/>
            <person name="Stanley M."/>
            <person name="Sussman M.R."/>
            <person name="Taylor A.R."/>
            <person name="Vardi A."/>
            <person name="von Dassow P."/>
            <person name="Vyverman W."/>
            <person name="Willis A."/>
            <person name="Wyrwicz L.S."/>
            <person name="Rokhsar D.S."/>
            <person name="Weissenbach J."/>
            <person name="Armbrust E.V."/>
            <person name="Green B.R."/>
            <person name="Van de Peer Y."/>
            <person name="Grigoriev I.V."/>
        </authorList>
    </citation>
    <scope>NUCLEOTIDE SEQUENCE [LARGE SCALE GENOMIC DNA]</scope>
    <source>
        <strain evidence="3 4">CCMP1335</strain>
    </source>
</reference>
<feature type="signal peptide" evidence="2">
    <location>
        <begin position="1"/>
        <end position="17"/>
    </location>
</feature>
<dbReference type="KEGG" id="tps:THAPSDRAFT_25898"/>
<protein>
    <submittedName>
        <fullName evidence="3">Uncharacterized protein</fullName>
    </submittedName>
</protein>
<reference evidence="3 4" key="1">
    <citation type="journal article" date="2004" name="Science">
        <title>The genome of the diatom Thalassiosira pseudonana: ecology, evolution, and metabolism.</title>
        <authorList>
            <person name="Armbrust E.V."/>
            <person name="Berges J.A."/>
            <person name="Bowler C."/>
            <person name="Green B.R."/>
            <person name="Martinez D."/>
            <person name="Putnam N.H."/>
            <person name="Zhou S."/>
            <person name="Allen A.E."/>
            <person name="Apt K.E."/>
            <person name="Bechner M."/>
            <person name="Brzezinski M.A."/>
            <person name="Chaal B.K."/>
            <person name="Chiovitti A."/>
            <person name="Davis A.K."/>
            <person name="Demarest M.S."/>
            <person name="Detter J.C."/>
            <person name="Glavina T."/>
            <person name="Goodstein D."/>
            <person name="Hadi M.Z."/>
            <person name="Hellsten U."/>
            <person name="Hildebrand M."/>
            <person name="Jenkins B.D."/>
            <person name="Jurka J."/>
            <person name="Kapitonov V.V."/>
            <person name="Kroger N."/>
            <person name="Lau W.W."/>
            <person name="Lane T.W."/>
            <person name="Larimer F.W."/>
            <person name="Lippmeier J.C."/>
            <person name="Lucas S."/>
            <person name="Medina M."/>
            <person name="Montsant A."/>
            <person name="Obornik M."/>
            <person name="Parker M.S."/>
            <person name="Palenik B."/>
            <person name="Pazour G.J."/>
            <person name="Richardson P.M."/>
            <person name="Rynearson T.A."/>
            <person name="Saito M.A."/>
            <person name="Schwartz D.C."/>
            <person name="Thamatrakoln K."/>
            <person name="Valentin K."/>
            <person name="Vardi A."/>
            <person name="Wilkerson F.P."/>
            <person name="Rokhsar D.S."/>
        </authorList>
    </citation>
    <scope>NUCLEOTIDE SEQUENCE [LARGE SCALE GENOMIC DNA]</scope>
    <source>
        <strain evidence="3 4">CCMP1335</strain>
    </source>
</reference>
<evidence type="ECO:0000256" key="1">
    <source>
        <dbReference type="SAM" id="MobiDB-lite"/>
    </source>
</evidence>
<feature type="compositionally biased region" description="Gly residues" evidence="1">
    <location>
        <begin position="340"/>
        <end position="358"/>
    </location>
</feature>
<feature type="region of interest" description="Disordered" evidence="1">
    <location>
        <begin position="152"/>
        <end position="213"/>
    </location>
</feature>
<dbReference type="RefSeq" id="XP_002295328.1">
    <property type="nucleotide sequence ID" value="XM_002295292.1"/>
</dbReference>
<feature type="region of interest" description="Disordered" evidence="1">
    <location>
        <begin position="337"/>
        <end position="395"/>
    </location>
</feature>
<accession>B8CGN0</accession>
<feature type="region of interest" description="Disordered" evidence="1">
    <location>
        <begin position="259"/>
        <end position="319"/>
    </location>
</feature>
<feature type="chain" id="PRO_5002869893" evidence="2">
    <location>
        <begin position="18"/>
        <end position="446"/>
    </location>
</feature>
<feature type="compositionally biased region" description="Pro residues" evidence="1">
    <location>
        <begin position="265"/>
        <end position="277"/>
    </location>
</feature>
<dbReference type="PaxDb" id="35128-Thaps25898"/>
<gene>
    <name evidence="3" type="ORF">THAPSDRAFT_25898</name>
</gene>
<feature type="region of interest" description="Disordered" evidence="1">
    <location>
        <begin position="73"/>
        <end position="135"/>
    </location>
</feature>
<feature type="compositionally biased region" description="Gly residues" evidence="1">
    <location>
        <begin position="165"/>
        <end position="184"/>
    </location>
</feature>
<dbReference type="EMBL" id="CM000655">
    <property type="protein sequence ID" value="EED87394.1"/>
    <property type="molecule type" value="Genomic_DNA"/>
</dbReference>
<dbReference type="InParanoid" id="B8CGN0"/>
<name>B8CGN0_THAPS</name>
<sequence length="446" mass="45745">MKSSILLTIVFLPLILARRDGTTISEINEDVAPAIITETFATESLVATTDAATTDAPELVELQIDEDVLRGTNKTLAPTPFPGRPTIPGTTPFPTENTPAPSPGEFGTRPPSPYSAKPPTTGCSKSGKGGKGSKSGSMDYIIDCIDLSTKSGKANGGYGSSSKGGKSGYGGKGSKGAGTAGSGKSGKPSNGYGGYGDDNYNHDDNYSPKAQYRVFDGPFRNGAVEAAAPEDILDGQIDAEIQATLVQAELDEELMRGTNKTLAPTPFPKRPTPPGTTPFPTENTPAPSPGFGTKPPTPYSAKPPTTGCSKSGKGGKGSKTGSMDYVIDCIDLSTKSGKTDGYGSGGSSKGGKSSGGYGDSNDDTYAGVDDYVSGGKGGKSDGSSKSGKSSTGSYDGSGYGYGARFLLEEAVMDTVMAEGTGFEGCNKFAVSTDWRYLFTGDNLPNM</sequence>
<feature type="compositionally biased region" description="Polar residues" evidence="1">
    <location>
        <begin position="88"/>
        <end position="99"/>
    </location>
</feature>
<dbReference type="AlphaFoldDB" id="B8CGN0"/>
<feature type="compositionally biased region" description="Low complexity" evidence="1">
    <location>
        <begin position="381"/>
        <end position="394"/>
    </location>
</feature>
<keyword evidence="2" id="KW-0732">Signal</keyword>
<keyword evidence="4" id="KW-1185">Reference proteome</keyword>
<evidence type="ECO:0000256" key="2">
    <source>
        <dbReference type="SAM" id="SignalP"/>
    </source>
</evidence>